<evidence type="ECO:0000256" key="1">
    <source>
        <dbReference type="ARBA" id="ARBA00001638"/>
    </source>
</evidence>
<dbReference type="InterPro" id="IPR006674">
    <property type="entry name" value="HD_domain"/>
</dbReference>
<organism evidence="11 12">
    <name type="scientific">Marchantia polymorpha subsp. ruderalis</name>
    <dbReference type="NCBI Taxonomy" id="1480154"/>
    <lineage>
        <taxon>Eukaryota</taxon>
        <taxon>Viridiplantae</taxon>
        <taxon>Streptophyta</taxon>
        <taxon>Embryophyta</taxon>
        <taxon>Marchantiophyta</taxon>
        <taxon>Marchantiopsida</taxon>
        <taxon>Marchantiidae</taxon>
        <taxon>Marchantiales</taxon>
        <taxon>Marchantiaceae</taxon>
        <taxon>Marchantia</taxon>
    </lineage>
</organism>
<comment type="subunit">
    <text evidence="6">Homodimer.</text>
</comment>
<name>A0A176VFP6_MARPO</name>
<dbReference type="EC" id="3.1.3.89" evidence="7"/>
<dbReference type="SUPFAM" id="SSF109604">
    <property type="entry name" value="HD-domain/PDEase-like"/>
    <property type="match status" value="1"/>
</dbReference>
<keyword evidence="12" id="KW-1185">Reference proteome</keyword>
<comment type="similarity">
    <text evidence="5">Belongs to the HDDC2 family.</text>
</comment>
<dbReference type="GO" id="GO:0046872">
    <property type="term" value="F:metal ion binding"/>
    <property type="evidence" value="ECO:0007669"/>
    <property type="project" value="UniProtKB-KW"/>
</dbReference>
<evidence type="ECO:0000256" key="2">
    <source>
        <dbReference type="ARBA" id="ARBA00001936"/>
    </source>
</evidence>
<comment type="function">
    <text evidence="4">Catalyzes the dephosphorylation of the nucleoside 5'-monophosphates deoxyadenosine monophosphate (dAMP), deoxycytidine monophosphate (dCMP), deoxyguanosine monophosphate (dGMP) and deoxythymidine monophosphate (dTMP).</text>
</comment>
<accession>A0A176VFP6</accession>
<comment type="cofactor">
    <cofactor evidence="3">
        <name>Co(2+)</name>
        <dbReference type="ChEBI" id="CHEBI:48828"/>
    </cofactor>
</comment>
<evidence type="ECO:0000256" key="3">
    <source>
        <dbReference type="ARBA" id="ARBA00001941"/>
    </source>
</evidence>
<dbReference type="EMBL" id="LVLJ01004028">
    <property type="protein sequence ID" value="OAE18616.1"/>
    <property type="molecule type" value="Genomic_DNA"/>
</dbReference>
<dbReference type="PANTHER" id="PTHR11845">
    <property type="entry name" value="5'-DEOXYNUCLEOTIDASE HDDC2"/>
    <property type="match status" value="1"/>
</dbReference>
<dbReference type="Proteomes" id="UP000077202">
    <property type="component" value="Unassembled WGS sequence"/>
</dbReference>
<evidence type="ECO:0000256" key="9">
    <source>
        <dbReference type="ARBA" id="ARBA00022801"/>
    </source>
</evidence>
<dbReference type="Gene3D" id="1.10.3210.10">
    <property type="entry name" value="Hypothetical protein af1432"/>
    <property type="match status" value="1"/>
</dbReference>
<reference evidence="11" key="1">
    <citation type="submission" date="2016-03" db="EMBL/GenBank/DDBJ databases">
        <title>Mechanisms controlling the formation of the plant cell surface in tip-growing cells are functionally conserved among land plants.</title>
        <authorList>
            <person name="Honkanen S."/>
            <person name="Jones V.A."/>
            <person name="Morieri G."/>
            <person name="Champion C."/>
            <person name="Hetherington A.J."/>
            <person name="Kelly S."/>
            <person name="Saint-Marcoux D."/>
            <person name="Proust H."/>
            <person name="Prescott H."/>
            <person name="Dolan L."/>
        </authorList>
    </citation>
    <scope>NUCLEOTIDE SEQUENCE [LARGE SCALE GENOMIC DNA]</scope>
    <source>
        <tissue evidence="11">Whole gametophyte</tissue>
    </source>
</reference>
<evidence type="ECO:0000256" key="5">
    <source>
        <dbReference type="ARBA" id="ARBA00009999"/>
    </source>
</evidence>
<evidence type="ECO:0000256" key="6">
    <source>
        <dbReference type="ARBA" id="ARBA00011738"/>
    </source>
</evidence>
<proteinExistence type="inferred from homology"/>
<dbReference type="SMART" id="SM00471">
    <property type="entry name" value="HDc"/>
    <property type="match status" value="1"/>
</dbReference>
<dbReference type="PANTHER" id="PTHR11845:SF13">
    <property type="entry name" value="5'-DEOXYNUCLEOTIDASE HDDC2"/>
    <property type="match status" value="1"/>
</dbReference>
<gene>
    <name evidence="11" type="ORF">AXG93_1923s1730</name>
</gene>
<evidence type="ECO:0000256" key="7">
    <source>
        <dbReference type="ARBA" id="ARBA00012964"/>
    </source>
</evidence>
<comment type="catalytic activity">
    <reaction evidence="1">
        <text>a 2'-deoxyribonucleoside 5'-phosphate + H2O = a 2'-deoxyribonucleoside + phosphate</text>
        <dbReference type="Rhea" id="RHEA:36167"/>
        <dbReference type="ChEBI" id="CHEBI:15377"/>
        <dbReference type="ChEBI" id="CHEBI:18274"/>
        <dbReference type="ChEBI" id="CHEBI:43474"/>
        <dbReference type="ChEBI" id="CHEBI:65317"/>
        <dbReference type="EC" id="3.1.3.89"/>
    </reaction>
</comment>
<evidence type="ECO:0000313" key="12">
    <source>
        <dbReference type="Proteomes" id="UP000077202"/>
    </source>
</evidence>
<evidence type="ECO:0000259" key="10">
    <source>
        <dbReference type="SMART" id="SM00471"/>
    </source>
</evidence>
<dbReference type="InterPro" id="IPR003607">
    <property type="entry name" value="HD/PDEase_dom"/>
</dbReference>
<evidence type="ECO:0000256" key="8">
    <source>
        <dbReference type="ARBA" id="ARBA00022723"/>
    </source>
</evidence>
<dbReference type="Pfam" id="PF13023">
    <property type="entry name" value="HD_3"/>
    <property type="match status" value="1"/>
</dbReference>
<keyword evidence="8" id="KW-0479">Metal-binding</keyword>
<protein>
    <recommendedName>
        <fullName evidence="7">5'-deoxynucleotidase</fullName>
        <ecNumber evidence="7">3.1.3.89</ecNumber>
    </recommendedName>
</protein>
<evidence type="ECO:0000256" key="4">
    <source>
        <dbReference type="ARBA" id="ARBA00004074"/>
    </source>
</evidence>
<dbReference type="InterPro" id="IPR039356">
    <property type="entry name" value="YfbR/HDDC2"/>
</dbReference>
<evidence type="ECO:0000313" key="11">
    <source>
        <dbReference type="EMBL" id="OAE18616.1"/>
    </source>
</evidence>
<comment type="cofactor">
    <cofactor evidence="2">
        <name>Mn(2+)</name>
        <dbReference type="ChEBI" id="CHEBI:29035"/>
    </cofactor>
</comment>
<dbReference type="FunFam" id="1.10.3210.10:FF:000016">
    <property type="entry name" value="HD domain-containing protein 2"/>
    <property type="match status" value="1"/>
</dbReference>
<comment type="caution">
    <text evidence="11">The sequence shown here is derived from an EMBL/GenBank/DDBJ whole genome shotgun (WGS) entry which is preliminary data.</text>
</comment>
<sequence>MWWGSLHSSGLLRASRLVRALGPNRAAFAAAARAEEGARNSARGSSSCAMRAVTPLPPSQLRRAGAMEASACLGRSNASPRQQNDASVSMSTSAPSAFSAIQFLTLCQSLKTTKRTGWVNHGLKESESIADHMYRMAIMALIAADGVPGVNKDRCVKMAVVHDLAEAIVGDITPSDNVPKAEKSRREREAMDKMCAMLGGGDAAQEMMELWQEYENNATPEAKLVKDFDKIEMILQAQEYEQEQGKDLEDFFRTTRGKFQTDVGKALAAEADEISGSLFRFLGQGLNVYFHVFEEGLSCHNSSSECGAKNEKPNIKMTSNTNDALGEFRICQESLPYTM</sequence>
<dbReference type="GO" id="GO:0005737">
    <property type="term" value="C:cytoplasm"/>
    <property type="evidence" value="ECO:0007669"/>
    <property type="project" value="TreeGrafter"/>
</dbReference>
<feature type="domain" description="HD/PDEase" evidence="10">
    <location>
        <begin position="125"/>
        <end position="243"/>
    </location>
</feature>
<dbReference type="AlphaFoldDB" id="A0A176VFP6"/>
<dbReference type="GO" id="GO:0002953">
    <property type="term" value="F:5'-deoxynucleotidase activity"/>
    <property type="evidence" value="ECO:0007669"/>
    <property type="project" value="UniProtKB-EC"/>
</dbReference>
<keyword evidence="9" id="KW-0378">Hydrolase</keyword>